<dbReference type="EMBL" id="FNUG01000004">
    <property type="protein sequence ID" value="SEE98462.1"/>
    <property type="molecule type" value="Genomic_DNA"/>
</dbReference>
<dbReference type="Proteomes" id="UP000199448">
    <property type="component" value="Unassembled WGS sequence"/>
</dbReference>
<feature type="domain" description="Glycosyltransferase 2-like" evidence="4">
    <location>
        <begin position="243"/>
        <end position="357"/>
    </location>
</feature>
<dbReference type="PANTHER" id="PTHR43179:SF12">
    <property type="entry name" value="GALACTOFURANOSYLTRANSFERASE GLFT2"/>
    <property type="match status" value="1"/>
</dbReference>
<name>A0A1H5N9Y8_9FLAO</name>
<dbReference type="SUPFAM" id="SSF53448">
    <property type="entry name" value="Nucleotide-diphospho-sugar transferases"/>
    <property type="match status" value="1"/>
</dbReference>
<gene>
    <name evidence="5" type="ORF">SAMN04488034_1049</name>
</gene>
<dbReference type="Pfam" id="PF00535">
    <property type="entry name" value="Glycos_transf_2"/>
    <property type="match status" value="1"/>
</dbReference>
<dbReference type="RefSeq" id="WP_093113303.1">
    <property type="nucleotide sequence ID" value="NZ_FNGG01000004.1"/>
</dbReference>
<dbReference type="STRING" id="390640.SAMN04488034_1049"/>
<organism evidence="5 6">
    <name type="scientific">Salinimicrobium catena</name>
    <dbReference type="NCBI Taxonomy" id="390640"/>
    <lineage>
        <taxon>Bacteria</taxon>
        <taxon>Pseudomonadati</taxon>
        <taxon>Bacteroidota</taxon>
        <taxon>Flavobacteriia</taxon>
        <taxon>Flavobacteriales</taxon>
        <taxon>Flavobacteriaceae</taxon>
        <taxon>Salinimicrobium</taxon>
    </lineage>
</organism>
<evidence type="ECO:0000313" key="5">
    <source>
        <dbReference type="EMBL" id="SEE98462.1"/>
    </source>
</evidence>
<sequence length="519" mass="60433">MILLVHENAERVIRILQNEEEIATVGKDLNSEIIRLAKKYPEELILWCEEAFENRLNLSALGEIFHQDLIMCSFPIKNQYLPERLGYVDQWPFVNPDYKVTYPTWRMSTDIGGVKGKTLLVFESVVRINNDLGYNLNSIAKLGQQNGLFCYSEPRLLLDQHKEEKLNITAGFTELFRFVWQHYKWQWVFILIFCLWRYESKLPLGSFIMCFFNARYFGKNFQLLTGEVISGKNKDQENNSVDVVIPTLGRPEHLKQVLNDLKAQSHLPKRVIVVEQNPDPDSSSELKDLQENYPFEIVHHFIHFAGACNARNLALNEVTSAWVFFADDDIRIPPGLLKESLAELKRLGVDCLNINCKQPGQKTIFHKIKQWGSFGAGTCLVNSRYAGNTRFSAVFENGYGEDVDYGMQLRKKGCDIIYHPGLEFTHLKAPVGGFRNKEKKPWEKGSVEPKPSPTLMAYAKKYYSREQLLGFKVELFLRYYLKQEIKNPLTYIKTMRRRWQESEKWSKHLEENKRRPVNV</sequence>
<dbReference type="PANTHER" id="PTHR43179">
    <property type="entry name" value="RHAMNOSYLTRANSFERASE WBBL"/>
    <property type="match status" value="1"/>
</dbReference>
<evidence type="ECO:0000313" key="6">
    <source>
        <dbReference type="Proteomes" id="UP000199448"/>
    </source>
</evidence>
<evidence type="ECO:0000256" key="3">
    <source>
        <dbReference type="ARBA" id="ARBA00022679"/>
    </source>
</evidence>
<dbReference type="Gene3D" id="3.90.550.10">
    <property type="entry name" value="Spore Coat Polysaccharide Biosynthesis Protein SpsA, Chain A"/>
    <property type="match status" value="1"/>
</dbReference>
<reference evidence="5 6" key="1">
    <citation type="submission" date="2016-10" db="EMBL/GenBank/DDBJ databases">
        <authorList>
            <person name="de Groot N.N."/>
        </authorList>
    </citation>
    <scope>NUCLEOTIDE SEQUENCE [LARGE SCALE GENOMIC DNA]</scope>
    <source>
        <strain evidence="5 6">DSM 23553</strain>
    </source>
</reference>
<dbReference type="InterPro" id="IPR001173">
    <property type="entry name" value="Glyco_trans_2-like"/>
</dbReference>
<dbReference type="AlphaFoldDB" id="A0A1H5N9Y8"/>
<evidence type="ECO:0000256" key="2">
    <source>
        <dbReference type="ARBA" id="ARBA00022676"/>
    </source>
</evidence>
<dbReference type="OrthoDB" id="1326385at2"/>
<keyword evidence="3" id="KW-0808">Transferase</keyword>
<evidence type="ECO:0000256" key="1">
    <source>
        <dbReference type="ARBA" id="ARBA00006739"/>
    </source>
</evidence>
<dbReference type="CDD" id="cd00761">
    <property type="entry name" value="Glyco_tranf_GTA_type"/>
    <property type="match status" value="1"/>
</dbReference>
<accession>A0A1H5N9Y8</accession>
<dbReference type="InterPro" id="IPR029044">
    <property type="entry name" value="Nucleotide-diphossugar_trans"/>
</dbReference>
<dbReference type="GO" id="GO:0016757">
    <property type="term" value="F:glycosyltransferase activity"/>
    <property type="evidence" value="ECO:0007669"/>
    <property type="project" value="UniProtKB-KW"/>
</dbReference>
<protein>
    <recommendedName>
        <fullName evidence="4">Glycosyltransferase 2-like domain-containing protein</fullName>
    </recommendedName>
</protein>
<comment type="similarity">
    <text evidence="1">Belongs to the glycosyltransferase 2 family.</text>
</comment>
<keyword evidence="6" id="KW-1185">Reference proteome</keyword>
<keyword evidence="2" id="KW-0328">Glycosyltransferase</keyword>
<evidence type="ECO:0000259" key="4">
    <source>
        <dbReference type="Pfam" id="PF00535"/>
    </source>
</evidence>
<proteinExistence type="inferred from homology"/>